<dbReference type="EMBL" id="FOBV01000003">
    <property type="protein sequence ID" value="SEM42764.1"/>
    <property type="molecule type" value="Genomic_DNA"/>
</dbReference>
<keyword evidence="6" id="KW-1185">Reference proteome</keyword>
<dbReference type="InterPro" id="IPR036291">
    <property type="entry name" value="NAD(P)-bd_dom_sf"/>
</dbReference>
<name>A0A1H7YA95_9FLAO</name>
<dbReference type="InterPro" id="IPR002347">
    <property type="entry name" value="SDR_fam"/>
</dbReference>
<protein>
    <submittedName>
        <fullName evidence="5">NAD(P)-dependent dehydrogenase, short-chain alcohol dehydrogenase family</fullName>
    </submittedName>
</protein>
<accession>A0A1H7YA95</accession>
<dbReference type="Gene3D" id="3.40.50.720">
    <property type="entry name" value="NAD(P)-binding Rossmann-like Domain"/>
    <property type="match status" value="1"/>
</dbReference>
<dbReference type="RefSeq" id="WP_089999442.1">
    <property type="nucleotide sequence ID" value="NZ_FOBV01000003.1"/>
</dbReference>
<evidence type="ECO:0000256" key="4">
    <source>
        <dbReference type="RuleBase" id="RU000363"/>
    </source>
</evidence>
<reference evidence="6" key="1">
    <citation type="submission" date="2016-10" db="EMBL/GenBank/DDBJ databases">
        <authorList>
            <person name="Varghese N."/>
            <person name="Submissions S."/>
        </authorList>
    </citation>
    <scope>NUCLEOTIDE SEQUENCE [LARGE SCALE GENOMIC DNA]</scope>
    <source>
        <strain evidence="6">DSM 17453</strain>
    </source>
</reference>
<comment type="similarity">
    <text evidence="1 4">Belongs to the short-chain dehydrogenases/reductases (SDR) family.</text>
</comment>
<dbReference type="PANTHER" id="PTHR43490">
    <property type="entry name" value="(+)-NEOMENTHOL DEHYDROGENASE"/>
    <property type="match status" value="1"/>
</dbReference>
<evidence type="ECO:0000256" key="3">
    <source>
        <dbReference type="ARBA" id="ARBA00023002"/>
    </source>
</evidence>
<keyword evidence="3" id="KW-0560">Oxidoreductase</keyword>
<dbReference type="AlphaFoldDB" id="A0A1H7YA95"/>
<evidence type="ECO:0000256" key="2">
    <source>
        <dbReference type="ARBA" id="ARBA00022857"/>
    </source>
</evidence>
<evidence type="ECO:0000256" key="1">
    <source>
        <dbReference type="ARBA" id="ARBA00006484"/>
    </source>
</evidence>
<dbReference type="Proteomes" id="UP000199450">
    <property type="component" value="Unassembled WGS sequence"/>
</dbReference>
<evidence type="ECO:0000313" key="5">
    <source>
        <dbReference type="EMBL" id="SEM42764.1"/>
    </source>
</evidence>
<organism evidence="5 6">
    <name type="scientific">Chryseobacterium taichungense</name>
    <dbReference type="NCBI Taxonomy" id="295069"/>
    <lineage>
        <taxon>Bacteria</taxon>
        <taxon>Pseudomonadati</taxon>
        <taxon>Bacteroidota</taxon>
        <taxon>Flavobacteriia</taxon>
        <taxon>Flavobacteriales</taxon>
        <taxon>Weeksellaceae</taxon>
        <taxon>Chryseobacterium group</taxon>
        <taxon>Chryseobacterium</taxon>
    </lineage>
</organism>
<dbReference type="SUPFAM" id="SSF51735">
    <property type="entry name" value="NAD(P)-binding Rossmann-fold domains"/>
    <property type="match status" value="1"/>
</dbReference>
<sequence>MKKVLITGANKGIGFEMARQLAEKGHYIFIGSRNLQNGLEAVKKLKEEGFENVEAIQIDVTDQESVNAARIEIGRLTTSLDILINNAGINGIEFTGNTPIMHSSLRTGIDKFKEVYEVNVFGVIRTTQAFFDLLEKSTEPRITNVSSSQGSLTLHSDPGYKYYHAKGAVYQSSKSALNMYTIALAFELRDTNFKVNAISPPSTATDFNHHLGTSSVEVGAEHILRYTLIDNDGPTGKFFCVDNNPETGEIPW</sequence>
<dbReference type="PRINTS" id="PR00081">
    <property type="entry name" value="GDHRDH"/>
</dbReference>
<dbReference type="Pfam" id="PF00106">
    <property type="entry name" value="adh_short"/>
    <property type="match status" value="1"/>
</dbReference>
<evidence type="ECO:0000313" key="6">
    <source>
        <dbReference type="Proteomes" id="UP000199450"/>
    </source>
</evidence>
<gene>
    <name evidence="5" type="ORF">SAMN05421856_103169</name>
</gene>
<dbReference type="GO" id="GO:0016491">
    <property type="term" value="F:oxidoreductase activity"/>
    <property type="evidence" value="ECO:0007669"/>
    <property type="project" value="UniProtKB-KW"/>
</dbReference>
<dbReference type="STRING" id="295069.SAMN05421856_103169"/>
<keyword evidence="2" id="KW-0521">NADP</keyword>
<dbReference type="OrthoDB" id="5786478at2"/>
<dbReference type="PANTHER" id="PTHR43490:SF99">
    <property type="entry name" value="SHORT-CHAIN DEHYDROGENASE_REDUCTASE"/>
    <property type="match status" value="1"/>
</dbReference>
<dbReference type="PRINTS" id="PR00080">
    <property type="entry name" value="SDRFAMILY"/>
</dbReference>
<proteinExistence type="inferred from homology"/>